<organism evidence="1">
    <name type="scientific">freshwater metagenome</name>
    <dbReference type="NCBI Taxonomy" id="449393"/>
    <lineage>
        <taxon>unclassified sequences</taxon>
        <taxon>metagenomes</taxon>
        <taxon>ecological metagenomes</taxon>
    </lineage>
</organism>
<gene>
    <name evidence="1" type="ORF">UFOPK2582_00811</name>
</gene>
<evidence type="ECO:0000313" key="1">
    <source>
        <dbReference type="EMBL" id="CAB4698314.1"/>
    </source>
</evidence>
<sequence>MSKLGIERLVALEVGLQQERLKEPSGMGAMPFGG</sequence>
<accession>A0A6J6PQG6</accession>
<name>A0A6J6PQG6_9ZZZZ</name>
<dbReference type="AlphaFoldDB" id="A0A6J6PQG6"/>
<proteinExistence type="predicted"/>
<dbReference type="EMBL" id="CAEZXS010000081">
    <property type="protein sequence ID" value="CAB4698314.1"/>
    <property type="molecule type" value="Genomic_DNA"/>
</dbReference>
<reference evidence="1" key="1">
    <citation type="submission" date="2020-05" db="EMBL/GenBank/DDBJ databases">
        <authorList>
            <person name="Chiriac C."/>
            <person name="Salcher M."/>
            <person name="Ghai R."/>
            <person name="Kavagutti S V."/>
        </authorList>
    </citation>
    <scope>NUCLEOTIDE SEQUENCE</scope>
</reference>
<protein>
    <submittedName>
        <fullName evidence="1">Unannotated protein</fullName>
    </submittedName>
</protein>